<accession>A0A7S3AMF9</accession>
<evidence type="ECO:0000313" key="1">
    <source>
        <dbReference type="EMBL" id="CAE0107788.1"/>
    </source>
</evidence>
<name>A0A7S3AMF9_9EUKA</name>
<proteinExistence type="predicted"/>
<gene>
    <name evidence="1" type="ORF">HERI1096_LOCUS8447</name>
</gene>
<dbReference type="EMBL" id="HBHX01015078">
    <property type="protein sequence ID" value="CAE0107788.1"/>
    <property type="molecule type" value="Transcribed_RNA"/>
</dbReference>
<protein>
    <submittedName>
        <fullName evidence="1">Uncharacterized protein</fullName>
    </submittedName>
</protein>
<dbReference type="AlphaFoldDB" id="A0A7S3AMF9"/>
<reference evidence="1" key="1">
    <citation type="submission" date="2021-01" db="EMBL/GenBank/DDBJ databases">
        <authorList>
            <person name="Corre E."/>
            <person name="Pelletier E."/>
            <person name="Niang G."/>
            <person name="Scheremetjew M."/>
            <person name="Finn R."/>
            <person name="Kale V."/>
            <person name="Holt S."/>
            <person name="Cochrane G."/>
            <person name="Meng A."/>
            <person name="Brown T."/>
            <person name="Cohen L."/>
        </authorList>
    </citation>
    <scope>NUCLEOTIDE SEQUENCE</scope>
    <source>
        <strain evidence="1">CCMP281</strain>
    </source>
</reference>
<organism evidence="1">
    <name type="scientific">Haptolina ericina</name>
    <dbReference type="NCBI Taxonomy" id="156174"/>
    <lineage>
        <taxon>Eukaryota</taxon>
        <taxon>Haptista</taxon>
        <taxon>Haptophyta</taxon>
        <taxon>Prymnesiophyceae</taxon>
        <taxon>Prymnesiales</taxon>
        <taxon>Prymnesiaceae</taxon>
        <taxon>Haptolina</taxon>
    </lineage>
</organism>
<sequence>MNFTASVGVWLGGPLCSALPQFKVDATVEPGVTPGAGECKTVIMLSDLNATSTGGPMVVNGTVVAAKSALHASGGGLIVLNGAQFVGSVAIDSTDADAHLSNTMALQCAGMEDLTNLTDAIEGNPDCLPSSIEAQRFACSPYTSTANYTAVKDIDLVCNPDPIALAFTSASAKLSAALVFASSVHAVSYSGDLGVTLIVVLPPTNASADPAIHLESHLGKLALNDVIGSPKIADSLHVNLTSFAGGIHAILDSGAFSGLYEVESEVGSYGKVGIVIDDTPTSLTSGQLGGGDALVHVSHNYGQVLLEMSTKAPSAFVASSGELSTPAPSAMGASPWLLPRSAPRAL</sequence>